<dbReference type="Pfam" id="PF14432">
    <property type="entry name" value="DYW_deaminase"/>
    <property type="match status" value="1"/>
</dbReference>
<comment type="caution">
    <text evidence="5">The sequence shown here is derived from an EMBL/GenBank/DDBJ whole genome shotgun (WGS) entry which is preliminary data.</text>
</comment>
<proteinExistence type="inferred from homology"/>
<gene>
    <name evidence="5" type="ORF">CASFOL_020321</name>
</gene>
<dbReference type="EMBL" id="JAVIJP010000027">
    <property type="protein sequence ID" value="KAL3635774.1"/>
    <property type="molecule type" value="Genomic_DNA"/>
</dbReference>
<evidence type="ECO:0000313" key="6">
    <source>
        <dbReference type="Proteomes" id="UP001632038"/>
    </source>
</evidence>
<dbReference type="InterPro" id="IPR011990">
    <property type="entry name" value="TPR-like_helical_dom_sf"/>
</dbReference>
<accession>A0ABD3D1U0</accession>
<dbReference type="Pfam" id="PF13041">
    <property type="entry name" value="PPR_2"/>
    <property type="match status" value="2"/>
</dbReference>
<dbReference type="NCBIfam" id="TIGR00756">
    <property type="entry name" value="PPR"/>
    <property type="match status" value="3"/>
</dbReference>
<feature type="repeat" description="PPR" evidence="3">
    <location>
        <begin position="296"/>
        <end position="330"/>
    </location>
</feature>
<dbReference type="InterPro" id="IPR046960">
    <property type="entry name" value="PPR_At4g14850-like_plant"/>
</dbReference>
<dbReference type="PANTHER" id="PTHR47926">
    <property type="entry name" value="PENTATRICOPEPTIDE REPEAT-CONTAINING PROTEIN"/>
    <property type="match status" value="1"/>
</dbReference>
<dbReference type="Gene3D" id="1.25.40.10">
    <property type="entry name" value="Tetratricopeptide repeat domain"/>
    <property type="match status" value="3"/>
</dbReference>
<dbReference type="FunFam" id="1.25.40.10:FF:000184">
    <property type="entry name" value="Pentatricopeptide repeat-containing protein, chloroplastic"/>
    <property type="match status" value="1"/>
</dbReference>
<dbReference type="InterPro" id="IPR046848">
    <property type="entry name" value="E_motif"/>
</dbReference>
<protein>
    <recommendedName>
        <fullName evidence="4">DYW domain-containing protein</fullName>
    </recommendedName>
</protein>
<evidence type="ECO:0000256" key="1">
    <source>
        <dbReference type="ARBA" id="ARBA00006643"/>
    </source>
</evidence>
<dbReference type="Pfam" id="PF20431">
    <property type="entry name" value="E_motif"/>
    <property type="match status" value="1"/>
</dbReference>
<evidence type="ECO:0000256" key="2">
    <source>
        <dbReference type="ARBA" id="ARBA00022737"/>
    </source>
</evidence>
<feature type="repeat" description="PPR" evidence="3">
    <location>
        <begin position="193"/>
        <end position="227"/>
    </location>
</feature>
<dbReference type="FunFam" id="1.25.40.10:FF:001370">
    <property type="entry name" value="Pentatricopeptide repeat-containing protein"/>
    <property type="match status" value="1"/>
</dbReference>
<reference evidence="6" key="1">
    <citation type="journal article" date="2024" name="IScience">
        <title>Strigolactones Initiate the Formation of Haustorium-like Structures in Castilleja.</title>
        <authorList>
            <person name="Buerger M."/>
            <person name="Peterson D."/>
            <person name="Chory J."/>
        </authorList>
    </citation>
    <scope>NUCLEOTIDE SEQUENCE [LARGE SCALE GENOMIC DNA]</scope>
</reference>
<dbReference type="PROSITE" id="PS51375">
    <property type="entry name" value="PPR"/>
    <property type="match status" value="3"/>
</dbReference>
<name>A0ABD3D1U0_9LAMI</name>
<feature type="domain" description="DYW" evidence="4">
    <location>
        <begin position="511"/>
        <end position="603"/>
    </location>
</feature>
<dbReference type="PANTHER" id="PTHR47926:SF400">
    <property type="entry name" value="PENTACOTRIPEPTIDE-REPEAT REGION OF PRORP DOMAIN-CONTAINING PROTEIN"/>
    <property type="match status" value="1"/>
</dbReference>
<comment type="similarity">
    <text evidence="1">Belongs to the PPR family. PCMP-H subfamily.</text>
</comment>
<dbReference type="Pfam" id="PF01535">
    <property type="entry name" value="PPR"/>
    <property type="match status" value="4"/>
</dbReference>
<dbReference type="InterPro" id="IPR032867">
    <property type="entry name" value="DYW_dom"/>
</dbReference>
<dbReference type="AlphaFoldDB" id="A0ABD3D1U0"/>
<evidence type="ECO:0000256" key="3">
    <source>
        <dbReference type="PROSITE-ProRule" id="PRU00708"/>
    </source>
</evidence>
<organism evidence="5 6">
    <name type="scientific">Castilleja foliolosa</name>
    <dbReference type="NCBI Taxonomy" id="1961234"/>
    <lineage>
        <taxon>Eukaryota</taxon>
        <taxon>Viridiplantae</taxon>
        <taxon>Streptophyta</taxon>
        <taxon>Embryophyta</taxon>
        <taxon>Tracheophyta</taxon>
        <taxon>Spermatophyta</taxon>
        <taxon>Magnoliopsida</taxon>
        <taxon>eudicotyledons</taxon>
        <taxon>Gunneridae</taxon>
        <taxon>Pentapetalae</taxon>
        <taxon>asterids</taxon>
        <taxon>lamiids</taxon>
        <taxon>Lamiales</taxon>
        <taxon>Orobanchaceae</taxon>
        <taxon>Pedicularideae</taxon>
        <taxon>Castillejinae</taxon>
        <taxon>Castilleja</taxon>
    </lineage>
</organism>
<keyword evidence="2" id="KW-0677">Repeat</keyword>
<feature type="repeat" description="PPR" evidence="3">
    <location>
        <begin position="91"/>
        <end position="125"/>
    </location>
</feature>
<evidence type="ECO:0000313" key="5">
    <source>
        <dbReference type="EMBL" id="KAL3635774.1"/>
    </source>
</evidence>
<dbReference type="InterPro" id="IPR002885">
    <property type="entry name" value="PPR_rpt"/>
</dbReference>
<dbReference type="Proteomes" id="UP001632038">
    <property type="component" value="Unassembled WGS sequence"/>
</dbReference>
<evidence type="ECO:0000259" key="4">
    <source>
        <dbReference type="Pfam" id="PF14432"/>
    </source>
</evidence>
<sequence length="603" mass="68745">MVILNQPQKFLIPHENKIPEINFTLKEQECLSLLKTCKSIQEFKQVHSQIIKIGFLWSPFVASNLVATCAISEWGSMDYACSIFRQIQDPGSFEFNAMIRGYTKDIDSKEAIFTYIEMLEIGIKPDKFTYPPLLKACALLLAGKEGKQIHGQIFKAGFLEDDVFVQNSLINMYGKCGLLRHSCEIFEKIDFKTIASWSALIAAHANSGMWDECLMLLSNMSQEGSWRAEESTLVNVLSACAHLGSLDYGKCAHGYLLRNLSGFNVAVETGLMDMYVRCGSLDNGVSIFREMGLKINQKSCSVMISGLTNHGRGEEALVVFERMLENGLKPDDVTYVGVLSACSHEGLVEKGKKFFDRMRFEHRIDPTMQHYGCMVDLMGRAGLVREALDLIESMPMEPNDVIWRSVLSSCKIHRNVELGELAAENLYKLKTRNSGDYIMMSNIYAQARRWEDVSLTRVKMANEGLGQVVGSSSVVVNRKFRKFASYDKSHYDFREIYEMLCQMAWQLRFEGYLPDTTQVLLDVDEEEKRERLGLHSQKLAIAFSLMHTLEGSKIIIVRNIRMCSDCHTYTKLISVIYQREIIVRDRNVFHCFREGVCSCKDYW</sequence>
<keyword evidence="6" id="KW-1185">Reference proteome</keyword>